<protein>
    <recommendedName>
        <fullName evidence="3">VWA containing CoxE family protein</fullName>
    </recommendedName>
</protein>
<evidence type="ECO:0000313" key="1">
    <source>
        <dbReference type="EMBL" id="GCB29431.1"/>
    </source>
</evidence>
<comment type="caution">
    <text evidence="1">The sequence shown here is derived from an EMBL/GenBank/DDBJ whole genome shotgun (WGS) entry which is preliminary data.</text>
</comment>
<organism evidence="1 2">
    <name type="scientific">Anaerotignum faecicola</name>
    <dbReference type="NCBI Taxonomy" id="2358141"/>
    <lineage>
        <taxon>Bacteria</taxon>
        <taxon>Bacillati</taxon>
        <taxon>Bacillota</taxon>
        <taxon>Clostridia</taxon>
        <taxon>Lachnospirales</taxon>
        <taxon>Anaerotignaceae</taxon>
        <taxon>Anaerotignum</taxon>
    </lineage>
</organism>
<dbReference type="RefSeq" id="WP_118582540.1">
    <property type="nucleotide sequence ID" value="NZ_DAVZTY010000006.1"/>
</dbReference>
<gene>
    <name evidence="1" type="ORF">KGMB03357_10920</name>
</gene>
<dbReference type="AlphaFoldDB" id="A0A401LCY2"/>
<keyword evidence="2" id="KW-1185">Reference proteome</keyword>
<dbReference type="Proteomes" id="UP000287361">
    <property type="component" value="Unassembled WGS sequence"/>
</dbReference>
<dbReference type="PANTHER" id="PTHR39338">
    <property type="entry name" value="BLL5662 PROTEIN-RELATED"/>
    <property type="match status" value="1"/>
</dbReference>
<dbReference type="Pfam" id="PF05762">
    <property type="entry name" value="VWA_CoxE"/>
    <property type="match status" value="1"/>
</dbReference>
<dbReference type="EMBL" id="BHVZ01000001">
    <property type="protein sequence ID" value="GCB29431.1"/>
    <property type="molecule type" value="Genomic_DNA"/>
</dbReference>
<sequence>MFTSFFYLLRARGLKVSLNEWMSLIEALDKGLHHSSFTGFYYLCRAILVKSEADFDKFDGAFLEYFKDMERATDELPKELLDWLNKPREELDGSFSEEDLLRNLGLSEQQIQQMFLERLQEQHEQHNGGSKWIGTRGASPFGNNGQIDKGIRVGGKSQKRSAFQVAGERKFRDFREDNILDTRQFQMAFRRLRQFSARADEARTEFDVDGTIRETCDNAGNLKVVYDKPRRNTVKVLLLMDSGGSMDYYSRMCSALFQAVRNSNHFKDLQVFYFHNCIYSKIFKDPRMRPNSAIPTEWILQNISSEYKVIIVGDAQMDPYELMEGSWYSYGSRDRTPGIEWLKRFKEKYSHIVWLNPSERPYWGGWWAKTYDILANEFDMYRLTLDDLNNALKKLMVNR</sequence>
<dbReference type="GeneID" id="86194086"/>
<evidence type="ECO:0008006" key="3">
    <source>
        <dbReference type="Google" id="ProtNLM"/>
    </source>
</evidence>
<name>A0A401LCY2_9FIRM</name>
<reference evidence="1 2" key="1">
    <citation type="submission" date="2018-10" db="EMBL/GenBank/DDBJ databases">
        <title>Draft Genome Sequence of Anaerotignum sp. KCTC 15736.</title>
        <authorList>
            <person name="Choi S.H."/>
            <person name="Kim J.S."/>
            <person name="Kang S.W."/>
            <person name="Lee J.S."/>
            <person name="Park S.H."/>
        </authorList>
    </citation>
    <scope>NUCLEOTIDE SEQUENCE [LARGE SCALE GENOMIC DNA]</scope>
    <source>
        <strain evidence="1 2">KCTC 15736</strain>
    </source>
</reference>
<dbReference type="PANTHER" id="PTHR39338:SF7">
    <property type="entry name" value="BLL6692 PROTEIN"/>
    <property type="match status" value="1"/>
</dbReference>
<proteinExistence type="predicted"/>
<dbReference type="OrthoDB" id="9764216at2"/>
<dbReference type="InterPro" id="IPR008912">
    <property type="entry name" value="Uncharacterised_CoxE"/>
</dbReference>
<accession>A0A401LCY2</accession>
<evidence type="ECO:0000313" key="2">
    <source>
        <dbReference type="Proteomes" id="UP000287361"/>
    </source>
</evidence>